<feature type="compositionally biased region" description="Polar residues" evidence="5">
    <location>
        <begin position="150"/>
        <end position="208"/>
    </location>
</feature>
<dbReference type="GO" id="GO:0048020">
    <property type="term" value="F:CCR chemokine receptor binding"/>
    <property type="evidence" value="ECO:0007669"/>
    <property type="project" value="TreeGrafter"/>
</dbReference>
<dbReference type="SMART" id="SM00199">
    <property type="entry name" value="SCY"/>
    <property type="match status" value="1"/>
</dbReference>
<evidence type="ECO:0000259" key="8">
    <source>
        <dbReference type="SMART" id="SM00199"/>
    </source>
</evidence>
<dbReference type="STRING" id="13735.ENSPSIP00000004823"/>
<dbReference type="GO" id="GO:0030335">
    <property type="term" value="P:positive regulation of cell migration"/>
    <property type="evidence" value="ECO:0007669"/>
    <property type="project" value="TreeGrafter"/>
</dbReference>
<sequence length="449" mass="47114">TRRATLLRVLCFFAVAQPKAYVKCKKICTNFSKRIPQALLKSYEKTEPSCPKAAVIFVTQKSKEFCADPEESWVQEAVRWLDQTSAPQDPPPSSTVSSAAVPEDIGDLERLIGGTASVPRQAGVLTSPIPGAGTTVSQAVHGSGVRTEEPNTSTLTVQEAMRSSATPCSALNGTGPPSTIYTEPTANGSKGSMRSVDSANKSTDSAMSPATEIPPLPSNDLRVPHAPSAFTADATAVVNGTEIAELSPAFLTTTAPLESVPSKPAIGLESLGQASENSTRKPTTVLKGTADATRGSTAQPTPPGGDTGSVSHRSGDERDTVHESMAGASPANYLSTVGREGPPYSSPESISPPGTLVFSFTGFLHQNRAQGASASPDVLVESTPSFLSASRTHTLSLVLLGSVLCICSAALWMYLKSRVFPGEPTKEMVQLLRIHQQGSRINDYAMEDV</sequence>
<dbReference type="GeneTree" id="ENSGT01100000263482"/>
<proteinExistence type="predicted"/>
<keyword evidence="6" id="KW-1133">Transmembrane helix</keyword>
<keyword evidence="6" id="KW-0472">Membrane</keyword>
<name>K7F9W3_PELSI</name>
<evidence type="ECO:0000313" key="10">
    <source>
        <dbReference type="Proteomes" id="UP000007267"/>
    </source>
</evidence>
<evidence type="ECO:0000256" key="7">
    <source>
        <dbReference type="SAM" id="SignalP"/>
    </source>
</evidence>
<dbReference type="InterPro" id="IPR036048">
    <property type="entry name" value="Interleukin_8-like_sf"/>
</dbReference>
<reference evidence="9" key="4">
    <citation type="submission" date="2025-09" db="UniProtKB">
        <authorList>
            <consortium name="Ensembl"/>
        </authorList>
    </citation>
    <scope>IDENTIFICATION</scope>
</reference>
<feature type="compositionally biased region" description="Basic and acidic residues" evidence="5">
    <location>
        <begin position="313"/>
        <end position="322"/>
    </location>
</feature>
<dbReference type="InterPro" id="IPR001811">
    <property type="entry name" value="Chemokine_IL8-like_dom"/>
</dbReference>
<dbReference type="HOGENOM" id="CLU_626929_0_0_1"/>
<dbReference type="EMBL" id="AGCU01161623">
    <property type="status" value="NOT_ANNOTATED_CDS"/>
    <property type="molecule type" value="Genomic_DNA"/>
</dbReference>
<reference evidence="10" key="2">
    <citation type="journal article" date="2013" name="Nat. Genet.">
        <title>The draft genomes of soft-shell turtle and green sea turtle yield insights into the development and evolution of the turtle-specific body plan.</title>
        <authorList>
            <person name="Wang Z."/>
            <person name="Pascual-Anaya J."/>
            <person name="Zadissa A."/>
            <person name="Li W."/>
            <person name="Niimura Y."/>
            <person name="Huang Z."/>
            <person name="Li C."/>
            <person name="White S."/>
            <person name="Xiong Z."/>
            <person name="Fang D."/>
            <person name="Wang B."/>
            <person name="Ming Y."/>
            <person name="Chen Y."/>
            <person name="Zheng Y."/>
            <person name="Kuraku S."/>
            <person name="Pignatelli M."/>
            <person name="Herrero J."/>
            <person name="Beal K."/>
            <person name="Nozawa M."/>
            <person name="Li Q."/>
            <person name="Wang J."/>
            <person name="Zhang H."/>
            <person name="Yu L."/>
            <person name="Shigenobu S."/>
            <person name="Wang J."/>
            <person name="Liu J."/>
            <person name="Flicek P."/>
            <person name="Searle S."/>
            <person name="Wang J."/>
            <person name="Kuratani S."/>
            <person name="Yin Y."/>
            <person name="Aken B."/>
            <person name="Zhang G."/>
            <person name="Irie N."/>
        </authorList>
    </citation>
    <scope>NUCLEOTIDE SEQUENCE [LARGE SCALE GENOMIC DNA]</scope>
    <source>
        <strain evidence="10">Daiwa-1</strain>
    </source>
</reference>
<dbReference type="AlphaFoldDB" id="K7F9W3"/>
<dbReference type="OMA" id="QNQESCG"/>
<accession>K7F9W3</accession>
<feature type="chain" id="PRO_5003901532" evidence="7">
    <location>
        <begin position="25"/>
        <end position="449"/>
    </location>
</feature>
<organism evidence="9 10">
    <name type="scientific">Pelodiscus sinensis</name>
    <name type="common">Chinese softshell turtle</name>
    <name type="synonym">Trionyx sinensis</name>
    <dbReference type="NCBI Taxonomy" id="13735"/>
    <lineage>
        <taxon>Eukaryota</taxon>
        <taxon>Metazoa</taxon>
        <taxon>Chordata</taxon>
        <taxon>Craniata</taxon>
        <taxon>Vertebrata</taxon>
        <taxon>Euteleostomi</taxon>
        <taxon>Archelosauria</taxon>
        <taxon>Testudinata</taxon>
        <taxon>Testudines</taxon>
        <taxon>Cryptodira</taxon>
        <taxon>Trionychia</taxon>
        <taxon>Trionychidae</taxon>
        <taxon>Pelodiscus</taxon>
    </lineage>
</organism>
<dbReference type="InterPro" id="IPR039809">
    <property type="entry name" value="Chemokine_b/g/d"/>
</dbReference>
<evidence type="ECO:0000256" key="2">
    <source>
        <dbReference type="ARBA" id="ARBA00022514"/>
    </source>
</evidence>
<dbReference type="GO" id="GO:0006954">
    <property type="term" value="P:inflammatory response"/>
    <property type="evidence" value="ECO:0007669"/>
    <property type="project" value="TreeGrafter"/>
</dbReference>
<reference evidence="9" key="3">
    <citation type="submission" date="2025-08" db="UniProtKB">
        <authorList>
            <consortium name="Ensembl"/>
        </authorList>
    </citation>
    <scope>IDENTIFICATION</scope>
</reference>
<feature type="transmembrane region" description="Helical" evidence="6">
    <location>
        <begin position="395"/>
        <end position="415"/>
    </location>
</feature>
<dbReference type="Ensembl" id="ENSPSIT00000004850.1">
    <property type="protein sequence ID" value="ENSPSIP00000004823.1"/>
    <property type="gene ID" value="ENSPSIG00000004506.1"/>
</dbReference>
<dbReference type="Gene3D" id="2.40.50.40">
    <property type="match status" value="1"/>
</dbReference>
<feature type="signal peptide" evidence="7">
    <location>
        <begin position="1"/>
        <end position="24"/>
    </location>
</feature>
<feature type="domain" description="Chemokine interleukin-8-like" evidence="8">
    <location>
        <begin position="21"/>
        <end position="81"/>
    </location>
</feature>
<keyword evidence="2" id="KW-0202">Cytokine</keyword>
<keyword evidence="4 7" id="KW-0732">Signal</keyword>
<dbReference type="GO" id="GO:0008009">
    <property type="term" value="F:chemokine activity"/>
    <property type="evidence" value="ECO:0007669"/>
    <property type="project" value="InterPro"/>
</dbReference>
<dbReference type="GO" id="GO:0005615">
    <property type="term" value="C:extracellular space"/>
    <property type="evidence" value="ECO:0007669"/>
    <property type="project" value="UniProtKB-KW"/>
</dbReference>
<protein>
    <submittedName>
        <fullName evidence="9">Fractalkine-like</fullName>
    </submittedName>
</protein>
<dbReference type="eggNOG" id="ENOG502SNIE">
    <property type="taxonomic scope" value="Eukaryota"/>
</dbReference>
<comment type="subcellular location">
    <subcellularLocation>
        <location evidence="1">Secreted</location>
    </subcellularLocation>
</comment>
<dbReference type="CDD" id="cd00272">
    <property type="entry name" value="Chemokine_CC"/>
    <property type="match status" value="1"/>
</dbReference>
<dbReference type="GO" id="GO:0061844">
    <property type="term" value="P:antimicrobial humoral immune response mediated by antimicrobial peptide"/>
    <property type="evidence" value="ECO:0007669"/>
    <property type="project" value="TreeGrafter"/>
</dbReference>
<dbReference type="Proteomes" id="UP000007267">
    <property type="component" value="Unassembled WGS sequence"/>
</dbReference>
<reference evidence="10" key="1">
    <citation type="submission" date="2011-10" db="EMBL/GenBank/DDBJ databases">
        <authorList>
            <consortium name="Soft-shell Turtle Genome Consortium"/>
        </authorList>
    </citation>
    <scope>NUCLEOTIDE SEQUENCE [LARGE SCALE GENOMIC DNA]</scope>
    <source>
        <strain evidence="10">Daiwa-1</strain>
    </source>
</reference>
<feature type="region of interest" description="Disordered" evidence="5">
    <location>
        <begin position="269"/>
        <end position="350"/>
    </location>
</feature>
<keyword evidence="10" id="KW-1185">Reference proteome</keyword>
<dbReference type="Pfam" id="PF00048">
    <property type="entry name" value="IL8"/>
    <property type="match status" value="1"/>
</dbReference>
<dbReference type="PANTHER" id="PTHR12015:SF183">
    <property type="entry name" value="C-C MOTIF CHEMOKINE 3"/>
    <property type="match status" value="1"/>
</dbReference>
<dbReference type="SUPFAM" id="SSF54117">
    <property type="entry name" value="Interleukin 8-like chemokines"/>
    <property type="match status" value="1"/>
</dbReference>
<keyword evidence="6" id="KW-0812">Transmembrane</keyword>
<evidence type="ECO:0000313" key="9">
    <source>
        <dbReference type="Ensembl" id="ENSPSIP00000004823.1"/>
    </source>
</evidence>
<dbReference type="GO" id="GO:0070098">
    <property type="term" value="P:chemokine-mediated signaling pathway"/>
    <property type="evidence" value="ECO:0007669"/>
    <property type="project" value="TreeGrafter"/>
</dbReference>
<feature type="compositionally biased region" description="Polar residues" evidence="5">
    <location>
        <begin position="272"/>
        <end position="282"/>
    </location>
</feature>
<evidence type="ECO:0000256" key="3">
    <source>
        <dbReference type="ARBA" id="ARBA00022525"/>
    </source>
</evidence>
<evidence type="ECO:0000256" key="4">
    <source>
        <dbReference type="ARBA" id="ARBA00022729"/>
    </source>
</evidence>
<feature type="region of interest" description="Disordered" evidence="5">
    <location>
        <begin position="122"/>
        <end position="217"/>
    </location>
</feature>
<evidence type="ECO:0000256" key="5">
    <source>
        <dbReference type="SAM" id="MobiDB-lite"/>
    </source>
</evidence>
<dbReference type="PANTHER" id="PTHR12015">
    <property type="entry name" value="SMALL INDUCIBLE CYTOKINE A"/>
    <property type="match status" value="1"/>
</dbReference>
<keyword evidence="3" id="KW-0964">Secreted</keyword>
<evidence type="ECO:0000256" key="1">
    <source>
        <dbReference type="ARBA" id="ARBA00004613"/>
    </source>
</evidence>
<evidence type="ECO:0000256" key="6">
    <source>
        <dbReference type="SAM" id="Phobius"/>
    </source>
</evidence>